<dbReference type="Proteomes" id="UP001057402">
    <property type="component" value="Chromosome 12"/>
</dbReference>
<proteinExistence type="predicted"/>
<gene>
    <name evidence="1" type="ORF">MLD38_039388</name>
</gene>
<sequence length="176" mass="19553">MHSPKKNLIKGKRKLTHFLGFSNISLVSNSAIPEVEKQILEKIVSKQSSDESCVTHSSSVTDDVSDNSGNDGLPSLTRGASIAPQNNAADDIPDLNEESELESFRRAATMLFFEGNCNCRHVVPVGSGFQAEIPPLQSEYAENKHPRDDEDRLCRVNKVKKFPNGRPKLYRQGRMI</sequence>
<comment type="caution">
    <text evidence="1">The sequence shown here is derived from an EMBL/GenBank/DDBJ whole genome shotgun (WGS) entry which is preliminary data.</text>
</comment>
<evidence type="ECO:0000313" key="1">
    <source>
        <dbReference type="EMBL" id="KAI4303795.1"/>
    </source>
</evidence>
<evidence type="ECO:0000313" key="2">
    <source>
        <dbReference type="Proteomes" id="UP001057402"/>
    </source>
</evidence>
<protein>
    <submittedName>
        <fullName evidence="1">Uncharacterized protein</fullName>
    </submittedName>
</protein>
<reference evidence="2" key="1">
    <citation type="journal article" date="2023" name="Front. Plant Sci.">
        <title>Chromosomal-level genome assembly of Melastoma candidum provides insights into trichome evolution.</title>
        <authorList>
            <person name="Zhong Y."/>
            <person name="Wu W."/>
            <person name="Sun C."/>
            <person name="Zou P."/>
            <person name="Liu Y."/>
            <person name="Dai S."/>
            <person name="Zhou R."/>
        </authorList>
    </citation>
    <scope>NUCLEOTIDE SEQUENCE [LARGE SCALE GENOMIC DNA]</scope>
</reference>
<name>A0ACB9L2N6_9MYRT</name>
<organism evidence="1 2">
    <name type="scientific">Melastoma candidum</name>
    <dbReference type="NCBI Taxonomy" id="119954"/>
    <lineage>
        <taxon>Eukaryota</taxon>
        <taxon>Viridiplantae</taxon>
        <taxon>Streptophyta</taxon>
        <taxon>Embryophyta</taxon>
        <taxon>Tracheophyta</taxon>
        <taxon>Spermatophyta</taxon>
        <taxon>Magnoliopsida</taxon>
        <taxon>eudicotyledons</taxon>
        <taxon>Gunneridae</taxon>
        <taxon>Pentapetalae</taxon>
        <taxon>rosids</taxon>
        <taxon>malvids</taxon>
        <taxon>Myrtales</taxon>
        <taxon>Melastomataceae</taxon>
        <taxon>Melastomatoideae</taxon>
        <taxon>Melastomateae</taxon>
        <taxon>Melastoma</taxon>
    </lineage>
</organism>
<keyword evidence="2" id="KW-1185">Reference proteome</keyword>
<accession>A0ACB9L2N6</accession>
<dbReference type="EMBL" id="CM042891">
    <property type="protein sequence ID" value="KAI4303795.1"/>
    <property type="molecule type" value="Genomic_DNA"/>
</dbReference>